<dbReference type="AlphaFoldDB" id="A0A9P8VWF4"/>
<evidence type="ECO:0000313" key="3">
    <source>
        <dbReference type="Proteomes" id="UP000777438"/>
    </source>
</evidence>
<proteinExistence type="predicted"/>
<dbReference type="Pfam" id="PF07883">
    <property type="entry name" value="Cupin_2"/>
    <property type="match status" value="1"/>
</dbReference>
<feature type="domain" description="Cupin type-2" evidence="1">
    <location>
        <begin position="61"/>
        <end position="108"/>
    </location>
</feature>
<sequence>MSIPVHTTPPDVRTNYIIDQLEGERITIPGSKGAFRILASSKQTDGGIAVFQSGAALSDAPGFHWHEEAHDVFLVTKGYLKLWNGDKCRIMGPGDFAYVPPKIIHNPELLGPHTETLGLIAPGDWIEFFRYVAETYKGVLVPEHDDRDLKALLIPKVMAAKDRFDVHFARDYQPPEVGGWLETENTLPGPLEPYFLRANTGPRWLLGGVMSRPFINASQCEEKFAISSIESSSVYGVSPFNRWLTFPNVDHCLCVAEGLLKVKTKGDEDWSTVREGQTVVLAAGQAWSLEFASRYVRFISFTNGRGIEEVIQTAGSSYDGFVVPEEAQAVDEARVQEACAKLGVRIEDISV</sequence>
<dbReference type="Gene3D" id="2.60.120.10">
    <property type="entry name" value="Jelly Rolls"/>
    <property type="match status" value="2"/>
</dbReference>
<dbReference type="CDD" id="cd02215">
    <property type="entry name" value="cupin_QDO_N_C"/>
    <property type="match status" value="1"/>
</dbReference>
<keyword evidence="3" id="KW-1185">Reference proteome</keyword>
<accession>A0A9P8VWF4</accession>
<dbReference type="InterPro" id="IPR013096">
    <property type="entry name" value="Cupin_2"/>
</dbReference>
<gene>
    <name evidence="2" type="ORF">B0T10DRAFT_609658</name>
</gene>
<evidence type="ECO:0000259" key="1">
    <source>
        <dbReference type="Pfam" id="PF07883"/>
    </source>
</evidence>
<evidence type="ECO:0000313" key="2">
    <source>
        <dbReference type="EMBL" id="KAH6880045.1"/>
    </source>
</evidence>
<dbReference type="EMBL" id="JAGPYM010000027">
    <property type="protein sequence ID" value="KAH6880045.1"/>
    <property type="molecule type" value="Genomic_DNA"/>
</dbReference>
<reference evidence="2 3" key="1">
    <citation type="journal article" date="2021" name="Nat. Commun.">
        <title>Genetic determinants of endophytism in the Arabidopsis root mycobiome.</title>
        <authorList>
            <person name="Mesny F."/>
            <person name="Miyauchi S."/>
            <person name="Thiergart T."/>
            <person name="Pickel B."/>
            <person name="Atanasova L."/>
            <person name="Karlsson M."/>
            <person name="Huettel B."/>
            <person name="Barry K.W."/>
            <person name="Haridas S."/>
            <person name="Chen C."/>
            <person name="Bauer D."/>
            <person name="Andreopoulos W."/>
            <person name="Pangilinan J."/>
            <person name="LaButti K."/>
            <person name="Riley R."/>
            <person name="Lipzen A."/>
            <person name="Clum A."/>
            <person name="Drula E."/>
            <person name="Henrissat B."/>
            <person name="Kohler A."/>
            <person name="Grigoriev I.V."/>
            <person name="Martin F.M."/>
            <person name="Hacquard S."/>
        </authorList>
    </citation>
    <scope>NUCLEOTIDE SEQUENCE [LARGE SCALE GENOMIC DNA]</scope>
    <source>
        <strain evidence="2 3">MPI-CAGE-CH-0241</strain>
    </source>
</reference>
<comment type="caution">
    <text evidence="2">The sequence shown here is derived from an EMBL/GenBank/DDBJ whole genome shotgun (WGS) entry which is preliminary data.</text>
</comment>
<protein>
    <submittedName>
        <fullName evidence="2">RmlC-like cupin domain-containing protein</fullName>
    </submittedName>
</protein>
<dbReference type="PANTHER" id="PTHR36440">
    <property type="entry name" value="PUTATIVE (AFU_ORTHOLOGUE AFUA_8G07350)-RELATED"/>
    <property type="match status" value="1"/>
</dbReference>
<dbReference type="InterPro" id="IPR053146">
    <property type="entry name" value="QDO-like"/>
</dbReference>
<organism evidence="2 3">
    <name type="scientific">Thelonectria olida</name>
    <dbReference type="NCBI Taxonomy" id="1576542"/>
    <lineage>
        <taxon>Eukaryota</taxon>
        <taxon>Fungi</taxon>
        <taxon>Dikarya</taxon>
        <taxon>Ascomycota</taxon>
        <taxon>Pezizomycotina</taxon>
        <taxon>Sordariomycetes</taxon>
        <taxon>Hypocreomycetidae</taxon>
        <taxon>Hypocreales</taxon>
        <taxon>Nectriaceae</taxon>
        <taxon>Thelonectria</taxon>
    </lineage>
</organism>
<dbReference type="PANTHER" id="PTHR36440:SF1">
    <property type="entry name" value="PUTATIVE (AFU_ORTHOLOGUE AFUA_8G07350)-RELATED"/>
    <property type="match status" value="1"/>
</dbReference>
<dbReference type="SUPFAM" id="SSF51182">
    <property type="entry name" value="RmlC-like cupins"/>
    <property type="match status" value="1"/>
</dbReference>
<dbReference type="OrthoDB" id="2588190at2759"/>
<dbReference type="InterPro" id="IPR014710">
    <property type="entry name" value="RmlC-like_jellyroll"/>
</dbReference>
<name>A0A9P8VWF4_9HYPO</name>
<dbReference type="InterPro" id="IPR011051">
    <property type="entry name" value="RmlC_Cupin_sf"/>
</dbReference>
<dbReference type="Proteomes" id="UP000777438">
    <property type="component" value="Unassembled WGS sequence"/>
</dbReference>